<dbReference type="InterPro" id="IPR003593">
    <property type="entry name" value="AAA+_ATPase"/>
</dbReference>
<evidence type="ECO:0000256" key="3">
    <source>
        <dbReference type="ARBA" id="ARBA00022840"/>
    </source>
</evidence>
<gene>
    <name evidence="5" type="ORF">HUK84_01195</name>
</gene>
<evidence type="ECO:0000256" key="2">
    <source>
        <dbReference type="ARBA" id="ARBA00022741"/>
    </source>
</evidence>
<dbReference type="InterPro" id="IPR003439">
    <property type="entry name" value="ABC_transporter-like_ATP-bd"/>
</dbReference>
<protein>
    <submittedName>
        <fullName evidence="5">ATP-binding cassette domain-containing protein</fullName>
    </submittedName>
</protein>
<evidence type="ECO:0000256" key="1">
    <source>
        <dbReference type="ARBA" id="ARBA00022448"/>
    </source>
</evidence>
<dbReference type="GO" id="GO:0005524">
    <property type="term" value="F:ATP binding"/>
    <property type="evidence" value="ECO:0007669"/>
    <property type="project" value="UniProtKB-KW"/>
</dbReference>
<evidence type="ECO:0000259" key="4">
    <source>
        <dbReference type="PROSITE" id="PS50893"/>
    </source>
</evidence>
<dbReference type="PANTHER" id="PTHR42939">
    <property type="entry name" value="ABC TRANSPORTER ATP-BINDING PROTEIN ALBC-RELATED"/>
    <property type="match status" value="1"/>
</dbReference>
<organism evidence="5 6">
    <name type="scientific">Nguyenibacter vanlangensis</name>
    <dbReference type="NCBI Taxonomy" id="1216886"/>
    <lineage>
        <taxon>Bacteria</taxon>
        <taxon>Pseudomonadati</taxon>
        <taxon>Pseudomonadota</taxon>
        <taxon>Alphaproteobacteria</taxon>
        <taxon>Acetobacterales</taxon>
        <taxon>Acetobacteraceae</taxon>
        <taxon>Nguyenibacter</taxon>
    </lineage>
</organism>
<dbReference type="Proteomes" id="UP000534870">
    <property type="component" value="Unassembled WGS sequence"/>
</dbReference>
<feature type="domain" description="ABC transporter" evidence="4">
    <location>
        <begin position="42"/>
        <end position="268"/>
    </location>
</feature>
<proteinExistence type="predicted"/>
<dbReference type="SMART" id="SM00382">
    <property type="entry name" value="AAA"/>
    <property type="match status" value="1"/>
</dbReference>
<evidence type="ECO:0000313" key="6">
    <source>
        <dbReference type="Proteomes" id="UP000534870"/>
    </source>
</evidence>
<keyword evidence="3 5" id="KW-0067">ATP-binding</keyword>
<dbReference type="RefSeq" id="WP_176638572.1">
    <property type="nucleotide sequence ID" value="NZ_JABXXP010000004.1"/>
</dbReference>
<accession>A0A7Y7M5D8</accession>
<dbReference type="PROSITE" id="PS50893">
    <property type="entry name" value="ABC_TRANSPORTER_2"/>
    <property type="match status" value="1"/>
</dbReference>
<dbReference type="GO" id="GO:0016887">
    <property type="term" value="F:ATP hydrolysis activity"/>
    <property type="evidence" value="ECO:0007669"/>
    <property type="project" value="InterPro"/>
</dbReference>
<comment type="caution">
    <text evidence="5">The sequence shown here is derived from an EMBL/GenBank/DDBJ whole genome shotgun (WGS) entry which is preliminary data.</text>
</comment>
<name>A0A7Y7M5D8_9PROT</name>
<dbReference type="AlphaFoldDB" id="A0A7Y7M5D8"/>
<dbReference type="InterPro" id="IPR027417">
    <property type="entry name" value="P-loop_NTPase"/>
</dbReference>
<keyword evidence="2" id="KW-0547">Nucleotide-binding</keyword>
<dbReference type="Gene3D" id="3.40.50.300">
    <property type="entry name" value="P-loop containing nucleotide triphosphate hydrolases"/>
    <property type="match status" value="1"/>
</dbReference>
<sequence>MDTTFVQDLGERPSRVPWRRRSFPRSAARKVILPPAETHRTVHNDTAIDIKTMSLKRATFKMSVNEVKVGSGRCLAIVGPNGSGKTSLMESLLGLTEASATLSIMGQPVTLAARSTSARRDIGVQLLSAGYPCMLRVRDLVATHALLYGKAAPQVHELLDIGALADKTFGVLSQGERQRFKLYMAWAHRPRLVFMDEPFTGLDQMFASAVERLISERGSTTVMMICHSSGELALADEMIWMTDGIVRDHGPVTDMKDRLLGSHRISIRCVDKAMVDFVTASLNASGELRHITAPDGPGLVVAYGGEQLVALMTAVMRDHEITEVAIAQLGLGNLLTFCAAGGEYV</sequence>
<dbReference type="SUPFAM" id="SSF52540">
    <property type="entry name" value="P-loop containing nucleoside triphosphate hydrolases"/>
    <property type="match status" value="1"/>
</dbReference>
<dbReference type="EMBL" id="JABXXP010000004">
    <property type="protein sequence ID" value="NVN09774.1"/>
    <property type="molecule type" value="Genomic_DNA"/>
</dbReference>
<dbReference type="PANTHER" id="PTHR42939:SF1">
    <property type="entry name" value="ABC TRANSPORTER ATP-BINDING PROTEIN ALBC-RELATED"/>
    <property type="match status" value="1"/>
</dbReference>
<dbReference type="Pfam" id="PF00005">
    <property type="entry name" value="ABC_tran"/>
    <property type="match status" value="1"/>
</dbReference>
<keyword evidence="1" id="KW-0813">Transport</keyword>
<evidence type="ECO:0000313" key="5">
    <source>
        <dbReference type="EMBL" id="NVN09774.1"/>
    </source>
</evidence>
<dbReference type="InterPro" id="IPR051782">
    <property type="entry name" value="ABC_Transporter_VariousFunc"/>
</dbReference>
<reference evidence="5 6" key="1">
    <citation type="submission" date="2020-06" db="EMBL/GenBank/DDBJ databases">
        <title>Description of novel acetic acid bacteria.</title>
        <authorList>
            <person name="Sombolestani A."/>
        </authorList>
    </citation>
    <scope>NUCLEOTIDE SEQUENCE [LARGE SCALE GENOMIC DNA]</scope>
    <source>
        <strain evidence="5 6">LMG 31431</strain>
    </source>
</reference>